<sequence length="338" mass="36094">MRKHRRPSMAEVAKVAGVSHQTVSRVINGFEGVRPTTRQKVEAAIEQLGYRPNLAARALVTAQSRTIGVIAVGSFLYGPSRTLATISEVARSHGYAVLIASIREAAEEEFAASIDDLLNGAVAAIIVIGARESLSRYAGHLDTDTPIIMVGPPVDSVPNLPSVSVDQGSGARTAIRHLIQLGHTDILLLAGPHNWTDAQWRRKAAIAECETASITPRIIEGDWSPRAGYDTGVWISSLAPEDRPTAVFSANDQMALGLLAAFLATGIDVPGDISVIGFDNVPESEFYSPALTTITQDFTELGHRVLEATLALLEGKDPDVTPIPANLVVRQSTARKKV</sequence>
<evidence type="ECO:0000256" key="3">
    <source>
        <dbReference type="ARBA" id="ARBA00023163"/>
    </source>
</evidence>
<keyword evidence="2 5" id="KW-0238">DNA-binding</keyword>
<dbReference type="RefSeq" id="WP_049620421.1">
    <property type="nucleotide sequence ID" value="NZ_FNAU01000013.1"/>
</dbReference>
<dbReference type="PROSITE" id="PS00356">
    <property type="entry name" value="HTH_LACI_1"/>
    <property type="match status" value="1"/>
</dbReference>
<dbReference type="InterPro" id="IPR010982">
    <property type="entry name" value="Lambda_DNA-bd_dom_sf"/>
</dbReference>
<evidence type="ECO:0000313" key="7">
    <source>
        <dbReference type="EMBL" id="VDG77207.1"/>
    </source>
</evidence>
<proteinExistence type="predicted"/>
<dbReference type="SUPFAM" id="SSF47413">
    <property type="entry name" value="lambda repressor-like DNA-binding domains"/>
    <property type="match status" value="1"/>
</dbReference>
<dbReference type="InterPro" id="IPR000843">
    <property type="entry name" value="HTH_LacI"/>
</dbReference>
<dbReference type="OrthoDB" id="37081at2"/>
<reference evidence="6" key="2">
    <citation type="submission" date="2016-10" db="EMBL/GenBank/DDBJ databases">
        <authorList>
            <person name="Varghese N."/>
            <person name="Submissions S."/>
        </authorList>
    </citation>
    <scope>NUCLEOTIDE SEQUENCE</scope>
    <source>
        <strain evidence="6">DSM 20639</strain>
    </source>
</reference>
<reference evidence="7 9" key="3">
    <citation type="submission" date="2018-11" db="EMBL/GenBank/DDBJ databases">
        <authorList>
            <consortium name="Pathogen Informatics"/>
        </authorList>
    </citation>
    <scope>NUCLEOTIDE SEQUENCE [LARGE SCALE GENOMIC DNA]</scope>
    <source>
        <strain evidence="7 9">NCTC10327</strain>
    </source>
</reference>
<evidence type="ECO:0000313" key="8">
    <source>
        <dbReference type="Proteomes" id="UP000182744"/>
    </source>
</evidence>
<dbReference type="AlphaFoldDB" id="A0A0K9EQY9"/>
<dbReference type="PATRIC" id="fig|1657.3.peg.1968"/>
<dbReference type="PANTHER" id="PTHR30146:SF153">
    <property type="entry name" value="LACTOSE OPERON REPRESSOR"/>
    <property type="match status" value="1"/>
</dbReference>
<accession>A0A0K9EQY9</accession>
<dbReference type="Gene3D" id="1.10.260.40">
    <property type="entry name" value="lambda repressor-like DNA-binding domains"/>
    <property type="match status" value="1"/>
</dbReference>
<dbReference type="InterPro" id="IPR028082">
    <property type="entry name" value="Peripla_BP_I"/>
</dbReference>
<evidence type="ECO:0000313" key="9">
    <source>
        <dbReference type="Proteomes" id="UP000269974"/>
    </source>
</evidence>
<dbReference type="GO" id="GO:0003700">
    <property type="term" value="F:DNA-binding transcription factor activity"/>
    <property type="evidence" value="ECO:0007669"/>
    <property type="project" value="TreeGrafter"/>
</dbReference>
<evidence type="ECO:0000256" key="2">
    <source>
        <dbReference type="ARBA" id="ARBA00023125"/>
    </source>
</evidence>
<dbReference type="Pfam" id="PF13377">
    <property type="entry name" value="Peripla_BP_3"/>
    <property type="match status" value="1"/>
</dbReference>
<dbReference type="EMBL" id="JAWNFU010000001">
    <property type="protein sequence ID" value="MDY5152867.1"/>
    <property type="molecule type" value="Genomic_DNA"/>
</dbReference>
<organism evidence="7 9">
    <name type="scientific">Actinobaculum suis</name>
    <dbReference type="NCBI Taxonomy" id="1657"/>
    <lineage>
        <taxon>Bacteria</taxon>
        <taxon>Bacillati</taxon>
        <taxon>Actinomycetota</taxon>
        <taxon>Actinomycetes</taxon>
        <taxon>Actinomycetales</taxon>
        <taxon>Actinomycetaceae</taxon>
        <taxon>Actinobaculum</taxon>
    </lineage>
</organism>
<dbReference type="SUPFAM" id="SSF53822">
    <property type="entry name" value="Periplasmic binding protein-like I"/>
    <property type="match status" value="1"/>
</dbReference>
<dbReference type="STRING" id="1657.ACU20_08620"/>
<dbReference type="Gene3D" id="3.40.50.2300">
    <property type="match status" value="2"/>
</dbReference>
<dbReference type="Proteomes" id="UP000269974">
    <property type="component" value="Unassembled WGS sequence"/>
</dbReference>
<evidence type="ECO:0000256" key="1">
    <source>
        <dbReference type="ARBA" id="ARBA00023015"/>
    </source>
</evidence>
<reference evidence="5" key="4">
    <citation type="submission" date="2023-10" db="EMBL/GenBank/DDBJ databases">
        <title>Whole Genome based description of the genera Actinobaculum and Actinotignum reveals a complex phylogenetic relationship within the species included in the genus Actinotignum.</title>
        <authorList>
            <person name="Jensen C.S."/>
            <person name="Dargis R."/>
            <person name="Kemp M."/>
            <person name="Christensen J.J."/>
        </authorList>
    </citation>
    <scope>NUCLEOTIDE SEQUENCE</scope>
    <source>
        <strain evidence="5">Actinobaculum_suis_CCUG19206T</strain>
    </source>
</reference>
<dbReference type="SMART" id="SM00354">
    <property type="entry name" value="HTH_LACI"/>
    <property type="match status" value="1"/>
</dbReference>
<dbReference type="GO" id="GO:0000976">
    <property type="term" value="F:transcription cis-regulatory region binding"/>
    <property type="evidence" value="ECO:0007669"/>
    <property type="project" value="TreeGrafter"/>
</dbReference>
<reference evidence="8" key="1">
    <citation type="submission" date="2016-10" db="EMBL/GenBank/DDBJ databases">
        <authorList>
            <person name="Varghese N."/>
        </authorList>
    </citation>
    <scope>NUCLEOTIDE SEQUENCE [LARGE SCALE GENOMIC DNA]</scope>
    <source>
        <strain evidence="8">DSM 20639</strain>
    </source>
</reference>
<dbReference type="PANTHER" id="PTHR30146">
    <property type="entry name" value="LACI-RELATED TRANSCRIPTIONAL REPRESSOR"/>
    <property type="match status" value="1"/>
</dbReference>
<name>A0A0K9EQY9_9ACTO</name>
<feature type="domain" description="HTH lacI-type" evidence="4">
    <location>
        <begin position="7"/>
        <end position="61"/>
    </location>
</feature>
<evidence type="ECO:0000313" key="6">
    <source>
        <dbReference type="EMBL" id="SDE55040.1"/>
    </source>
</evidence>
<protein>
    <submittedName>
        <fullName evidence="6">DNA-binding transcriptional regulator, LacI/PurR family</fullName>
    </submittedName>
    <submittedName>
        <fullName evidence="5">LacI family DNA-binding transcriptional regulator</fullName>
    </submittedName>
    <submittedName>
        <fullName evidence="7">Transcriptional regulator family protein</fullName>
    </submittedName>
</protein>
<dbReference type="EMBL" id="UYIO01000001">
    <property type="protein sequence ID" value="VDG77207.1"/>
    <property type="molecule type" value="Genomic_DNA"/>
</dbReference>
<keyword evidence="8" id="KW-1185">Reference proteome</keyword>
<evidence type="ECO:0000259" key="4">
    <source>
        <dbReference type="PROSITE" id="PS50932"/>
    </source>
</evidence>
<gene>
    <name evidence="7" type="primary">lacI</name>
    <name evidence="7" type="ORF">NCTC10327_01822</name>
    <name evidence="5" type="ORF">R6G71_02215</name>
    <name evidence="6" type="ORF">SAMN05421878_11311</name>
</gene>
<evidence type="ECO:0000313" key="5">
    <source>
        <dbReference type="EMBL" id="MDY5152867.1"/>
    </source>
</evidence>
<dbReference type="CDD" id="cd01574">
    <property type="entry name" value="PBP1_LacI"/>
    <property type="match status" value="1"/>
</dbReference>
<dbReference type="Pfam" id="PF00356">
    <property type="entry name" value="LacI"/>
    <property type="match status" value="1"/>
</dbReference>
<dbReference type="EMBL" id="FNAU01000013">
    <property type="protein sequence ID" value="SDE55040.1"/>
    <property type="molecule type" value="Genomic_DNA"/>
</dbReference>
<dbReference type="Proteomes" id="UP001273799">
    <property type="component" value="Unassembled WGS sequence"/>
</dbReference>
<dbReference type="CDD" id="cd01392">
    <property type="entry name" value="HTH_LacI"/>
    <property type="match status" value="1"/>
</dbReference>
<dbReference type="InterPro" id="IPR046335">
    <property type="entry name" value="LacI/GalR-like_sensor"/>
</dbReference>
<dbReference type="Proteomes" id="UP000182744">
    <property type="component" value="Unassembled WGS sequence"/>
</dbReference>
<keyword evidence="1" id="KW-0805">Transcription regulation</keyword>
<keyword evidence="3" id="KW-0804">Transcription</keyword>
<dbReference type="PROSITE" id="PS50932">
    <property type="entry name" value="HTH_LACI_2"/>
    <property type="match status" value="1"/>
</dbReference>